<gene>
    <name evidence="3" type="ORF">GM31_02730</name>
</gene>
<proteinExistence type="inferred from homology"/>
<dbReference type="RefSeq" id="WP_049857637.1">
    <property type="nucleotide sequence ID" value="NZ_JNGI01000133.1"/>
</dbReference>
<dbReference type="Proteomes" id="UP000037393">
    <property type="component" value="Unassembled WGS sequence"/>
</dbReference>
<evidence type="ECO:0000313" key="3">
    <source>
        <dbReference type="EMBL" id="KNC91104.1"/>
    </source>
</evidence>
<feature type="domain" description="Tail sheath protein C-terminal" evidence="2">
    <location>
        <begin position="372"/>
        <end position="473"/>
    </location>
</feature>
<evidence type="ECO:0000259" key="2">
    <source>
        <dbReference type="Pfam" id="PF17482"/>
    </source>
</evidence>
<dbReference type="InterPro" id="IPR020287">
    <property type="entry name" value="Tail_sheath_C"/>
</dbReference>
<dbReference type="EMBL" id="JNGI01000133">
    <property type="protein sequence ID" value="KNC91104.1"/>
    <property type="molecule type" value="Genomic_DNA"/>
</dbReference>
<evidence type="ECO:0000256" key="1">
    <source>
        <dbReference type="ARBA" id="ARBA00008005"/>
    </source>
</evidence>
<reference evidence="3 4" key="1">
    <citation type="journal article" date="2015" name="Appl. Environ. Microbiol.">
        <title>The Enterobacterium Trabulsiella odontotermitis Presents Novel Adaptations Related to Its Association with Fungus-Growing Termites.</title>
        <authorList>
            <person name="Sapountzis P."/>
            <person name="Gruntjes T."/>
            <person name="Otani S."/>
            <person name="Estevez J."/>
            <person name="da Costa R.R."/>
            <person name="Plunkett G.3rd."/>
            <person name="Perna N.T."/>
            <person name="Poulsen M."/>
        </authorList>
    </citation>
    <scope>NUCLEOTIDE SEQUENCE [LARGE SCALE GENOMIC DNA]</scope>
    <source>
        <strain evidence="3 4">12</strain>
    </source>
</reference>
<organism evidence="3 4">
    <name type="scientific">Trabulsiella odontotermitis</name>
    <dbReference type="NCBI Taxonomy" id="379893"/>
    <lineage>
        <taxon>Bacteria</taxon>
        <taxon>Pseudomonadati</taxon>
        <taxon>Pseudomonadota</taxon>
        <taxon>Gammaproteobacteria</taxon>
        <taxon>Enterobacterales</taxon>
        <taxon>Enterobacteriaceae</taxon>
        <taxon>Trabulsiella</taxon>
    </lineage>
</organism>
<accession>A0A0L0GQI1</accession>
<protein>
    <submittedName>
        <fullName evidence="3">Tail sheath protein</fullName>
    </submittedName>
</protein>
<comment type="caution">
    <text evidence="3">The sequence shown here is derived from an EMBL/GenBank/DDBJ whole genome shotgun (WGS) entry which is preliminary data.</text>
</comment>
<dbReference type="AlphaFoldDB" id="A0A0L0GQI1"/>
<dbReference type="PIRSF" id="PIRSF007349">
    <property type="entry name" value="Tsp_L"/>
    <property type="match status" value="1"/>
</dbReference>
<dbReference type="OrthoDB" id="5442644at2"/>
<keyword evidence="4" id="KW-1185">Reference proteome</keyword>
<comment type="similarity">
    <text evidence="1">Belongs to the myoviridae tail sheath protein family.</text>
</comment>
<dbReference type="InterPro" id="IPR007067">
    <property type="entry name" value="Tail_sheath"/>
</dbReference>
<sequence length="474" mass="49183">MTDIIPTSTRVPGTYVGYDFSRAGRALASGEEYVVILAQRLATGQIAALTPTDVFSAEEAADYFGRGSQAHRMVAKAIDANANLKLAVCALDDDGAAVAATGGVALAGTASSSGQVRLQVAGVTVAVAVSTGDEAADLMTALVQAVVSKPDLPLTAAAGSVTVQGAPADGVVLTARNKGACGNEAGLTLTVTATGLTGTLIAMSGGQGDPELAPALSAIFSAGHTVVVTPYSTDDALSALATHLDKVSGPTEQRGAVGIAGWRGTLATGTTLTGKLNASRISTGWHNASVLSNGELAAVYGAVLASEDDPSEPIDNIVLPGLDIPPQATWPMRTEEENALHNGLTPYRVAGDSVQLVRAISTYIKNSEGIEDATLLDLTTIRTLDYVRIAWRTRMSQRFPNGGKLTDRRLLQIKSETLDVLYALEGLEMVENIDAYKDQVIVVRNARDDTRADASIPAPVVRGLHILTGTIYLY</sequence>
<dbReference type="PATRIC" id="fig|379893.4.peg.565"/>
<dbReference type="Pfam" id="PF17482">
    <property type="entry name" value="Phage_sheath_1C"/>
    <property type="match status" value="1"/>
</dbReference>
<evidence type="ECO:0000313" key="4">
    <source>
        <dbReference type="Proteomes" id="UP000037393"/>
    </source>
</evidence>
<name>A0A0L0GQI1_9ENTR</name>